<dbReference type="EMBL" id="VSSQ01123905">
    <property type="protein sequence ID" value="MPN55071.1"/>
    <property type="molecule type" value="Genomic_DNA"/>
</dbReference>
<dbReference type="InterPro" id="IPR022123">
    <property type="entry name" value="DUF3658"/>
</dbReference>
<evidence type="ECO:0000313" key="2">
    <source>
        <dbReference type="EMBL" id="MPN55071.1"/>
    </source>
</evidence>
<name>A0A645IUI6_9ZZZZ</name>
<evidence type="ECO:0000259" key="1">
    <source>
        <dbReference type="Pfam" id="PF12395"/>
    </source>
</evidence>
<reference evidence="2" key="1">
    <citation type="submission" date="2019-08" db="EMBL/GenBank/DDBJ databases">
        <authorList>
            <person name="Kucharzyk K."/>
            <person name="Murdoch R.W."/>
            <person name="Higgins S."/>
            <person name="Loffler F."/>
        </authorList>
    </citation>
    <scope>NUCLEOTIDE SEQUENCE</scope>
</reference>
<proteinExistence type="predicted"/>
<sequence length="88" mass="10075">MLNGRLVSASEKLYDDFILREIEAEGEEFREAMIIGRVLGKYQLGISDSFVASRIEEMIRAGKLEAVTAVAEDMPTYHRVLKKRTRRV</sequence>
<dbReference type="AlphaFoldDB" id="A0A645IUI6"/>
<accession>A0A645IUI6</accession>
<organism evidence="2">
    <name type="scientific">bioreactor metagenome</name>
    <dbReference type="NCBI Taxonomy" id="1076179"/>
    <lineage>
        <taxon>unclassified sequences</taxon>
        <taxon>metagenomes</taxon>
        <taxon>ecological metagenomes</taxon>
    </lineage>
</organism>
<gene>
    <name evidence="2" type="ORF">SDC9_202750</name>
</gene>
<protein>
    <recommendedName>
        <fullName evidence="1">DUF3658 domain-containing protein</fullName>
    </recommendedName>
</protein>
<dbReference type="Pfam" id="PF12395">
    <property type="entry name" value="DUF3658"/>
    <property type="match status" value="1"/>
</dbReference>
<feature type="domain" description="DUF3658" evidence="1">
    <location>
        <begin position="2"/>
        <end position="68"/>
    </location>
</feature>
<comment type="caution">
    <text evidence="2">The sequence shown here is derived from an EMBL/GenBank/DDBJ whole genome shotgun (WGS) entry which is preliminary data.</text>
</comment>